<dbReference type="SUPFAM" id="SSF52172">
    <property type="entry name" value="CheY-like"/>
    <property type="match status" value="1"/>
</dbReference>
<dbReference type="GO" id="GO:0008930">
    <property type="term" value="F:methylthioadenosine nucleosidase activity"/>
    <property type="evidence" value="ECO:0007669"/>
    <property type="project" value="TreeGrafter"/>
</dbReference>
<dbReference type="AlphaFoldDB" id="A0A853R929"/>
<dbReference type="EMBL" id="AJYS02000034">
    <property type="protein sequence ID" value="OEE41483.1"/>
    <property type="molecule type" value="Genomic_DNA"/>
</dbReference>
<evidence type="ECO:0000259" key="1">
    <source>
        <dbReference type="Pfam" id="PF01048"/>
    </source>
</evidence>
<gene>
    <name evidence="2" type="ORF">A1QS_13265</name>
</gene>
<dbReference type="InterPro" id="IPR035994">
    <property type="entry name" value="Nucleoside_phosphorylase_sf"/>
</dbReference>
<protein>
    <recommendedName>
        <fullName evidence="1">Nucleoside phosphorylase domain-containing protein</fullName>
    </recommendedName>
</protein>
<dbReference type="GO" id="GO:0019284">
    <property type="term" value="P:L-methionine salvage from S-adenosylmethionine"/>
    <property type="evidence" value="ECO:0007669"/>
    <property type="project" value="TreeGrafter"/>
</dbReference>
<dbReference type="RefSeq" id="WP_017046388.1">
    <property type="nucleotide sequence ID" value="NZ_AJYS02000034.1"/>
</dbReference>
<dbReference type="PANTHER" id="PTHR46832">
    <property type="entry name" value="5'-METHYLTHIOADENOSINE/S-ADENOSYLHOMOCYSTEINE NUCLEOSIDASE"/>
    <property type="match status" value="1"/>
</dbReference>
<dbReference type="InterPro" id="IPR000845">
    <property type="entry name" value="Nucleoside_phosphorylase_d"/>
</dbReference>
<dbReference type="Proteomes" id="UP000094808">
    <property type="component" value="Unassembled WGS sequence"/>
</dbReference>
<name>A0A853R929_9VIBR</name>
<dbReference type="Gene3D" id="3.40.50.1580">
    <property type="entry name" value="Nucleoside phosphorylase domain"/>
    <property type="match status" value="1"/>
</dbReference>
<keyword evidence="3" id="KW-1185">Reference proteome</keyword>
<organism evidence="2 3">
    <name type="scientific">Vibrio ordalii FS-238</name>
    <dbReference type="NCBI Taxonomy" id="617133"/>
    <lineage>
        <taxon>Bacteria</taxon>
        <taxon>Pseudomonadati</taxon>
        <taxon>Pseudomonadota</taxon>
        <taxon>Gammaproteobacteria</taxon>
        <taxon>Vibrionales</taxon>
        <taxon>Vibrionaceae</taxon>
        <taxon>Vibrio</taxon>
    </lineage>
</organism>
<dbReference type="PANTHER" id="PTHR46832:SF1">
    <property type="entry name" value="5'-METHYLTHIOADENOSINE_S-ADENOSYLHOMOCYSTEINE NUCLEOSIDASE"/>
    <property type="match status" value="1"/>
</dbReference>
<comment type="caution">
    <text evidence="2">The sequence shown here is derived from an EMBL/GenBank/DDBJ whole genome shotgun (WGS) entry which is preliminary data.</text>
</comment>
<dbReference type="GO" id="GO:0008782">
    <property type="term" value="F:adenosylhomocysteine nucleosidase activity"/>
    <property type="evidence" value="ECO:0007669"/>
    <property type="project" value="TreeGrafter"/>
</dbReference>
<dbReference type="Pfam" id="PF01048">
    <property type="entry name" value="PNP_UDP_1"/>
    <property type="match status" value="1"/>
</dbReference>
<proteinExistence type="predicted"/>
<dbReference type="SUPFAM" id="SSF53167">
    <property type="entry name" value="Purine and uridine phosphorylases"/>
    <property type="match status" value="1"/>
</dbReference>
<reference evidence="2 3" key="1">
    <citation type="journal article" date="2012" name="Science">
        <title>Ecological populations of bacteria act as socially cohesive units of antibiotic production and resistance.</title>
        <authorList>
            <person name="Cordero O.X."/>
            <person name="Wildschutte H."/>
            <person name="Kirkup B."/>
            <person name="Proehl S."/>
            <person name="Ngo L."/>
            <person name="Hussain F."/>
            <person name="Le Roux F."/>
            <person name="Mincer T."/>
            <person name="Polz M.F."/>
        </authorList>
    </citation>
    <scope>NUCLEOTIDE SEQUENCE [LARGE SCALE GENOMIC DNA]</scope>
    <source>
        <strain evidence="2 3">FS-238</strain>
    </source>
</reference>
<dbReference type="GO" id="GO:0009116">
    <property type="term" value="P:nucleoside metabolic process"/>
    <property type="evidence" value="ECO:0007669"/>
    <property type="project" value="InterPro"/>
</dbReference>
<dbReference type="GO" id="GO:0005829">
    <property type="term" value="C:cytosol"/>
    <property type="evidence" value="ECO:0007669"/>
    <property type="project" value="TreeGrafter"/>
</dbReference>
<evidence type="ECO:0000313" key="2">
    <source>
        <dbReference type="EMBL" id="OEE41483.1"/>
    </source>
</evidence>
<dbReference type="InterPro" id="IPR011006">
    <property type="entry name" value="CheY-like_superfamily"/>
</dbReference>
<accession>A0A853R929</accession>
<feature type="domain" description="Nucleoside phosphorylase" evidence="1">
    <location>
        <begin position="154"/>
        <end position="403"/>
    </location>
</feature>
<sequence length="410" mass="45892">MNILIADDQNQRYKSLIKKLTSRGIPRDNITLVASAKDAQQNLLDTNFDLFILDILLPLWSEDIGDTGRYSQDILLSLFQSDEYKKPRTIIGITGDKSTVTNELLNFENYLLGVVEFSASCSKWEDRILNTVDYISGYLLEEHCTTQHKESIDLAIVCALKDPELSEVLKLPWNWQESKSLNDKLFYRQGYFISNGRSFSVVVASCERMGMVSSALTSSALIHRFSPKVIAMTGICAGVKGKVKLGDVIFAEFAWDYQAGKKLESGQHESDPYQVLASPCIKAHAEQIQGDKLFFKKLALEYDSNDASLVNIPDFHIGPIAVGSSVLADEEIVDSIKGQSRNVLGVEMEIFGLYYTAHNAPSPVPKFFAIKSVCDFADSNKNDDFHNYAGYTSANTLKELFERYAHNLIK</sequence>
<evidence type="ECO:0000313" key="3">
    <source>
        <dbReference type="Proteomes" id="UP000094808"/>
    </source>
</evidence>